<keyword evidence="3" id="KW-1185">Reference proteome</keyword>
<feature type="region of interest" description="Disordered" evidence="1">
    <location>
        <begin position="113"/>
        <end position="136"/>
    </location>
</feature>
<dbReference type="AlphaFoldDB" id="A0A5C6NN30"/>
<name>A0A5C6NN30_9TELE</name>
<sequence length="136" mass="14911">MGRELEELEEVPAGNILEVRDGRERWRSGQDRWANGGQTETESEAGLDTSPAGGANGCCVHLKLSRLVFFTTFLPFMVTRRVHNGVPGQCSEGVLAPPPAIRTPSLFRLHWGWNQEPSAPPPRSQQAELAPPLEVA</sequence>
<gene>
    <name evidence="2" type="ORF">D4764_02G0000980</name>
</gene>
<proteinExistence type="predicted"/>
<comment type="caution">
    <text evidence="2">The sequence shown here is derived from an EMBL/GenBank/DDBJ whole genome shotgun (WGS) entry which is preliminary data.</text>
</comment>
<accession>A0A5C6NN30</accession>
<reference evidence="2 3" key="1">
    <citation type="submission" date="2019-04" db="EMBL/GenBank/DDBJ databases">
        <title>Chromosome genome assembly for Takifugu flavidus.</title>
        <authorList>
            <person name="Xiao S."/>
        </authorList>
    </citation>
    <scope>NUCLEOTIDE SEQUENCE [LARGE SCALE GENOMIC DNA]</scope>
    <source>
        <strain evidence="2">HTHZ2018</strain>
        <tissue evidence="2">Muscle</tissue>
    </source>
</reference>
<evidence type="ECO:0000256" key="1">
    <source>
        <dbReference type="SAM" id="MobiDB-lite"/>
    </source>
</evidence>
<evidence type="ECO:0000313" key="3">
    <source>
        <dbReference type="Proteomes" id="UP000324091"/>
    </source>
</evidence>
<organism evidence="2 3">
    <name type="scientific">Takifugu flavidus</name>
    <name type="common">sansaifugu</name>
    <dbReference type="NCBI Taxonomy" id="433684"/>
    <lineage>
        <taxon>Eukaryota</taxon>
        <taxon>Metazoa</taxon>
        <taxon>Chordata</taxon>
        <taxon>Craniata</taxon>
        <taxon>Vertebrata</taxon>
        <taxon>Euteleostomi</taxon>
        <taxon>Actinopterygii</taxon>
        <taxon>Neopterygii</taxon>
        <taxon>Teleostei</taxon>
        <taxon>Neoteleostei</taxon>
        <taxon>Acanthomorphata</taxon>
        <taxon>Eupercaria</taxon>
        <taxon>Tetraodontiformes</taxon>
        <taxon>Tetradontoidea</taxon>
        <taxon>Tetraodontidae</taxon>
        <taxon>Takifugu</taxon>
    </lineage>
</organism>
<evidence type="ECO:0000313" key="2">
    <source>
        <dbReference type="EMBL" id="TWW67057.1"/>
    </source>
</evidence>
<protein>
    <submittedName>
        <fullName evidence="2">Uncharacterized protein</fullName>
    </submittedName>
</protein>
<dbReference type="EMBL" id="RHFK02000012">
    <property type="protein sequence ID" value="TWW67057.1"/>
    <property type="molecule type" value="Genomic_DNA"/>
</dbReference>
<dbReference type="Proteomes" id="UP000324091">
    <property type="component" value="Chromosome 2"/>
</dbReference>
<feature type="region of interest" description="Disordered" evidence="1">
    <location>
        <begin position="27"/>
        <end position="52"/>
    </location>
</feature>